<keyword evidence="2" id="KW-1185">Reference proteome</keyword>
<dbReference type="Proteomes" id="UP000002363">
    <property type="component" value="Plasmid pECL_B"/>
</dbReference>
<dbReference type="AlphaFoldDB" id="A0A0H3CUN1"/>
<gene>
    <name evidence="1" type="ordered locus">ECL_B037</name>
</gene>
<geneLocation type="plasmid" evidence="1 2">
    <name>pECL_B</name>
</geneLocation>
<dbReference type="RefSeq" id="WP_013087307.1">
    <property type="nucleotide sequence ID" value="NC_014108.1"/>
</dbReference>
<organism evidence="1 2">
    <name type="scientific">Enterobacter cloacae subsp. cloacae (strain ATCC 13047 / DSM 30054 / NBRC 13535 / NCTC 10005 / WDCM 00083 / NCDC 279-56)</name>
    <dbReference type="NCBI Taxonomy" id="716541"/>
    <lineage>
        <taxon>Bacteria</taxon>
        <taxon>Pseudomonadati</taxon>
        <taxon>Pseudomonadota</taxon>
        <taxon>Gammaproteobacteria</taxon>
        <taxon>Enterobacterales</taxon>
        <taxon>Enterobacteriaceae</taxon>
        <taxon>Enterobacter</taxon>
        <taxon>Enterobacter cloacae complex</taxon>
    </lineage>
</organism>
<accession>A0A0H3CUN1</accession>
<protein>
    <submittedName>
        <fullName evidence="1">Uncharacterized protein</fullName>
    </submittedName>
</protein>
<evidence type="ECO:0000313" key="2">
    <source>
        <dbReference type="Proteomes" id="UP000002363"/>
    </source>
</evidence>
<dbReference type="KEGG" id="enc:ECL_B037"/>
<dbReference type="EMBL" id="CP001920">
    <property type="protein sequence ID" value="ADF64999.1"/>
    <property type="molecule type" value="Genomic_DNA"/>
</dbReference>
<keyword evidence="1" id="KW-0614">Plasmid</keyword>
<proteinExistence type="predicted"/>
<reference evidence="1 2" key="1">
    <citation type="journal article" date="2010" name="J. Bacteriol.">
        <title>Complete genome sequence of Enterobacter cloacae subsp. cloacae type strain ATCC 13047.</title>
        <authorList>
            <person name="Ren Y."/>
            <person name="Ren Y."/>
            <person name="Zhou Z."/>
            <person name="Guo X."/>
            <person name="Li Y."/>
            <person name="Feng L."/>
            <person name="Wang L."/>
        </authorList>
    </citation>
    <scope>NUCLEOTIDE SEQUENCE [LARGE SCALE GENOMIC DNA]</scope>
    <source>
        <strain evidence="2">ATCC 13047 / DSM 30054 / NBRC 13535 / NCTC 10005 / WDCM 00083 / NCDC 279-56</strain>
        <plasmid evidence="1">pECL_B</plasmid>
    </source>
</reference>
<name>A0A0H3CUN1_ENTCC</name>
<dbReference type="HOGENOM" id="CLU_1913863_0_0_6"/>
<dbReference type="EnsemblBacteria" id="ADF64999">
    <property type="protein sequence ID" value="ADF64999"/>
    <property type="gene ID" value="ECL_B037"/>
</dbReference>
<sequence>MDDLRDFFSDALIGSFDDFIKSYPKFGWDNLSLLDDWNAQQIRPLLNLYHKQNGIELACDRRIFVVAPNPKPTGYPVRVTHYFEHLGALCDAEVDSPEQAIIDCLTSYPDCQPAFGKLDSWMGDTMFANSFR</sequence>
<evidence type="ECO:0000313" key="1">
    <source>
        <dbReference type="EMBL" id="ADF64999.1"/>
    </source>
</evidence>
<dbReference type="OrthoDB" id="9893775at2"/>